<dbReference type="InterPro" id="IPR036894">
    <property type="entry name" value="YbaB-like_sf"/>
</dbReference>
<dbReference type="AlphaFoldDB" id="A0A101JPX4"/>
<dbReference type="SUPFAM" id="SSF82607">
    <property type="entry name" value="YbaB-like"/>
    <property type="match status" value="1"/>
</dbReference>
<dbReference type="Gene3D" id="3.30.1310.10">
    <property type="entry name" value="Nucleoid-associated protein YbaB-like domain"/>
    <property type="match status" value="1"/>
</dbReference>
<proteinExistence type="predicted"/>
<evidence type="ECO:0000313" key="3">
    <source>
        <dbReference type="Proteomes" id="UP000053244"/>
    </source>
</evidence>
<comment type="caution">
    <text evidence="2">The sequence shown here is derived from an EMBL/GenBank/DDBJ whole genome shotgun (WGS) entry which is preliminary data.</text>
</comment>
<evidence type="ECO:0000313" key="2">
    <source>
        <dbReference type="EMBL" id="KUL30810.1"/>
    </source>
</evidence>
<dbReference type="Pfam" id="PF02575">
    <property type="entry name" value="YbaB_DNA_bd"/>
    <property type="match status" value="1"/>
</dbReference>
<dbReference type="OrthoDB" id="3829223at2"/>
<reference evidence="2 3" key="1">
    <citation type="submission" date="2015-10" db="EMBL/GenBank/DDBJ databases">
        <authorList>
            <person name="Gilbert D.G."/>
        </authorList>
    </citation>
    <scope>NUCLEOTIDE SEQUENCE [LARGE SCALE GENOMIC DNA]</scope>
    <source>
        <strain evidence="2 3">NRRL B-16712</strain>
    </source>
</reference>
<sequence length="141" mass="14690">MTVNGSVSGEFARMLDATVGALRAASPAPQDEETARQQRLGESADGQVRAEFGADGRLAAVTLDPRLLRLGTQEIGEHVVAAVNAAIDAMRAGAAPVPAAGDLSQLTEQLQEVRDTAVPRLGAFLQTLTEAQQRMARGGGR</sequence>
<accession>A0A101JPX4</accession>
<dbReference type="EMBL" id="LLZH01000234">
    <property type="protein sequence ID" value="KUL30810.1"/>
    <property type="molecule type" value="Genomic_DNA"/>
</dbReference>
<dbReference type="RefSeq" id="WP_067694743.1">
    <property type="nucleotide sequence ID" value="NZ_LLZH01000234.1"/>
</dbReference>
<evidence type="ECO:0008006" key="4">
    <source>
        <dbReference type="Google" id="ProtNLM"/>
    </source>
</evidence>
<feature type="region of interest" description="Disordered" evidence="1">
    <location>
        <begin position="23"/>
        <end position="45"/>
    </location>
</feature>
<dbReference type="Proteomes" id="UP000053244">
    <property type="component" value="Unassembled WGS sequence"/>
</dbReference>
<organism evidence="2 3">
    <name type="scientific">Actinoplanes awajinensis subsp. mycoplanecinus</name>
    <dbReference type="NCBI Taxonomy" id="135947"/>
    <lineage>
        <taxon>Bacteria</taxon>
        <taxon>Bacillati</taxon>
        <taxon>Actinomycetota</taxon>
        <taxon>Actinomycetes</taxon>
        <taxon>Micromonosporales</taxon>
        <taxon>Micromonosporaceae</taxon>
        <taxon>Actinoplanes</taxon>
    </lineage>
</organism>
<dbReference type="GO" id="GO:0003677">
    <property type="term" value="F:DNA binding"/>
    <property type="evidence" value="ECO:0007669"/>
    <property type="project" value="InterPro"/>
</dbReference>
<evidence type="ECO:0000256" key="1">
    <source>
        <dbReference type="SAM" id="MobiDB-lite"/>
    </source>
</evidence>
<keyword evidence="3" id="KW-1185">Reference proteome</keyword>
<gene>
    <name evidence="2" type="ORF">ADL15_22850</name>
</gene>
<protein>
    <recommendedName>
        <fullName evidence="4">YbaB/EbfC DNA-binding family protein</fullName>
    </recommendedName>
</protein>
<name>A0A101JPX4_9ACTN</name>
<dbReference type="InterPro" id="IPR004401">
    <property type="entry name" value="YbaB/EbfC"/>
</dbReference>